<protein>
    <submittedName>
        <fullName evidence="4">Uncharacterized protein LOC109472449</fullName>
    </submittedName>
</protein>
<name>A0A6P4YF21_BRABE</name>
<dbReference type="InterPro" id="IPR058912">
    <property type="entry name" value="HTH_animal"/>
</dbReference>
<dbReference type="PANTHER" id="PTHR21301:SF11">
    <property type="entry name" value="GIY-YIG DOMAIN-CONTAINING PROTEIN"/>
    <property type="match status" value="1"/>
</dbReference>
<reference evidence="4" key="1">
    <citation type="submission" date="2025-08" db="UniProtKB">
        <authorList>
            <consortium name="RefSeq"/>
        </authorList>
    </citation>
    <scope>IDENTIFICATION</scope>
    <source>
        <tissue evidence="4">Gonad</tissue>
    </source>
</reference>
<dbReference type="Pfam" id="PF26215">
    <property type="entry name" value="HTH_animal"/>
    <property type="match status" value="1"/>
</dbReference>
<evidence type="ECO:0000256" key="1">
    <source>
        <dbReference type="SAM" id="MobiDB-lite"/>
    </source>
</evidence>
<feature type="compositionally biased region" description="Basic residues" evidence="1">
    <location>
        <begin position="165"/>
        <end position="187"/>
    </location>
</feature>
<dbReference type="OrthoDB" id="6782675at2759"/>
<evidence type="ECO:0000313" key="4">
    <source>
        <dbReference type="RefSeq" id="XP_019627820.1"/>
    </source>
</evidence>
<keyword evidence="3" id="KW-1185">Reference proteome</keyword>
<dbReference type="GeneID" id="109472449"/>
<dbReference type="AlphaFoldDB" id="A0A6P4YF21"/>
<dbReference type="CDD" id="cd00304">
    <property type="entry name" value="RT_like"/>
    <property type="match status" value="1"/>
</dbReference>
<sequence length="187" mass="21681">MGSPVSPVLANLFMEWLEQEAIATAPISCRPKLWKRYVDDVMEIVKKGVHQDLTDHLNNIDPTGSIQFTHEEEKDNTLPFLDTLLVRKGDGTVKLLVYRKSTHTDQYLNFKSHHPLHQKLGVIRTLMDRCNSVVTEEEDKERETQHIRRASSDVGTQNGPFGRWNGKRRGQSRQRRTRKRGRKLGPW</sequence>
<dbReference type="RefSeq" id="XP_019627820.1">
    <property type="nucleotide sequence ID" value="XM_019772261.1"/>
</dbReference>
<dbReference type="PANTHER" id="PTHR21301">
    <property type="entry name" value="REVERSE TRANSCRIPTASE"/>
    <property type="match status" value="1"/>
</dbReference>
<gene>
    <name evidence="4" type="primary">LOC109472449</name>
</gene>
<evidence type="ECO:0000313" key="3">
    <source>
        <dbReference type="Proteomes" id="UP000515135"/>
    </source>
</evidence>
<dbReference type="Proteomes" id="UP000515135">
    <property type="component" value="Unplaced"/>
</dbReference>
<dbReference type="KEGG" id="bbel:109472449"/>
<evidence type="ECO:0000259" key="2">
    <source>
        <dbReference type="Pfam" id="PF26215"/>
    </source>
</evidence>
<proteinExistence type="predicted"/>
<feature type="domain" description="Helix-turn-helix" evidence="2">
    <location>
        <begin position="106"/>
        <end position="150"/>
    </location>
</feature>
<accession>A0A6P4YF21</accession>
<feature type="region of interest" description="Disordered" evidence="1">
    <location>
        <begin position="135"/>
        <end position="187"/>
    </location>
</feature>
<organism evidence="3 4">
    <name type="scientific">Branchiostoma belcheri</name>
    <name type="common">Amphioxus</name>
    <dbReference type="NCBI Taxonomy" id="7741"/>
    <lineage>
        <taxon>Eukaryota</taxon>
        <taxon>Metazoa</taxon>
        <taxon>Chordata</taxon>
        <taxon>Cephalochordata</taxon>
        <taxon>Leptocardii</taxon>
        <taxon>Amphioxiformes</taxon>
        <taxon>Branchiostomatidae</taxon>
        <taxon>Branchiostoma</taxon>
    </lineage>
</organism>